<sequence>MKFDHNNISPLDSRYAYKISNFRQNFSESELIKIRFEIEIEWILFLCNKLPKTFKPLSKKSIEKILNFKNSFNNKSVIQIKKIESITNHDVKAVEYFIRDYFKKDMVLSSYIHLIHFGLTSEDINSLSYAVMIKKGISLYINEISSLNKVLKSYSNKWSNVSFLARTHGQPASPSTLGKEFKVFVARLDREISILKSLKPLAKFSGATGNYHTFDIIDTKIKWSQVNKKFIKQFAVDQNPYTTQIEPHDWIAELCHSIIRINNILTDLCQDAWIYISNDIFALKLLKNEVGSSTMPHKVNPIDFENAEGNFGISSALLDFFANKLTKSRHQRDLSDSTVLRNVGLGFAYSALAIKSANNGLNKITPNKSKIKNELDGNWEVLTEAIQTLMRYEGIPDAYEQLKKISRGSKLDQIAYVAFVNSLSISKKSKDKLLNLRPELYIGKAQDIAKSSY</sequence>
<dbReference type="Proteomes" id="UP000711391">
    <property type="component" value="Unassembled WGS sequence"/>
</dbReference>
<dbReference type="GO" id="GO:0006188">
    <property type="term" value="P:IMP biosynthetic process"/>
    <property type="evidence" value="ECO:0007669"/>
    <property type="project" value="InterPro"/>
</dbReference>
<proteinExistence type="predicted"/>
<dbReference type="Pfam" id="PF08328">
    <property type="entry name" value="ASL_C"/>
    <property type="match status" value="1"/>
</dbReference>
<dbReference type="InterPro" id="IPR022761">
    <property type="entry name" value="Fumarate_lyase_N"/>
</dbReference>
<evidence type="ECO:0000313" key="8">
    <source>
        <dbReference type="Proteomes" id="UP000711391"/>
    </source>
</evidence>
<gene>
    <name evidence="7" type="primary">purB</name>
    <name evidence="7" type="ORF">ISQ64_00975</name>
</gene>
<evidence type="ECO:0000259" key="5">
    <source>
        <dbReference type="Pfam" id="PF00206"/>
    </source>
</evidence>
<reference evidence="7" key="1">
    <citation type="submission" date="2020-10" db="EMBL/GenBank/DDBJ databases">
        <title>Microbiome of the Black Sea water column analyzed by genome centric metagenomics.</title>
        <authorList>
            <person name="Cabello-Yeves P.J."/>
            <person name="Callieri C."/>
            <person name="Picazo A."/>
            <person name="Mehrshad M."/>
            <person name="Haro-Moreno J.M."/>
            <person name="Roda-Garcia J."/>
            <person name="Dzembekova N."/>
            <person name="Slabakova V."/>
            <person name="Slabakova N."/>
            <person name="Moncheva S."/>
            <person name="Rodriguez-Valera F."/>
        </authorList>
    </citation>
    <scope>NUCLEOTIDE SEQUENCE</scope>
    <source>
        <strain evidence="7">BS307-5m-G50</strain>
    </source>
</reference>
<dbReference type="GO" id="GO:0004018">
    <property type="term" value="F:N6-(1,2-dicarboxyethyl)AMP AMP-lyase (fumarate-forming) activity"/>
    <property type="evidence" value="ECO:0007669"/>
    <property type="project" value="InterPro"/>
</dbReference>
<evidence type="ECO:0000313" key="7">
    <source>
        <dbReference type="EMBL" id="MBL6817959.1"/>
    </source>
</evidence>
<dbReference type="SUPFAM" id="SSF48557">
    <property type="entry name" value="L-aspartase-like"/>
    <property type="match status" value="1"/>
</dbReference>
<evidence type="ECO:0000259" key="6">
    <source>
        <dbReference type="Pfam" id="PF08328"/>
    </source>
</evidence>
<dbReference type="InterPro" id="IPR008948">
    <property type="entry name" value="L-Aspartase-like"/>
</dbReference>
<evidence type="ECO:0000256" key="4">
    <source>
        <dbReference type="ARBA" id="ARBA00025012"/>
    </source>
</evidence>
<accession>A0A937LJJ6</accession>
<dbReference type="Gene3D" id="1.20.200.10">
    <property type="entry name" value="Fumarase/aspartase (Central domain)"/>
    <property type="match status" value="1"/>
</dbReference>
<dbReference type="PANTHER" id="PTHR43411">
    <property type="entry name" value="ADENYLOSUCCINATE LYASE"/>
    <property type="match status" value="1"/>
</dbReference>
<dbReference type="NCBIfam" id="NF006764">
    <property type="entry name" value="PRK09285.1"/>
    <property type="match status" value="1"/>
</dbReference>
<dbReference type="InterPro" id="IPR020557">
    <property type="entry name" value="Fumarate_lyase_CS"/>
</dbReference>
<comment type="pathway">
    <text evidence="1">Purine metabolism; IMP biosynthesis via de novo pathway; 5-amino-1-(5-phospho-D-ribosyl)imidazole-4-carboxamide from 5-amino-1-(5-phospho-D-ribosyl)imidazole-4-carboxylate: step 2/2.</text>
</comment>
<dbReference type="AlphaFoldDB" id="A0A937LJJ6"/>
<keyword evidence="7" id="KW-0456">Lyase</keyword>
<dbReference type="Gene3D" id="1.10.275.10">
    <property type="entry name" value="Fumarase/aspartase (N-terminal domain)"/>
    <property type="match status" value="1"/>
</dbReference>
<dbReference type="InterPro" id="IPR000362">
    <property type="entry name" value="Fumarate_lyase_fam"/>
</dbReference>
<evidence type="ECO:0000256" key="2">
    <source>
        <dbReference type="ARBA" id="ARBA00004734"/>
    </source>
</evidence>
<keyword evidence="3" id="KW-0658">Purine biosynthesis</keyword>
<dbReference type="EC" id="4.3.2.2" evidence="7"/>
<feature type="domain" description="Adenylosuccinate lyase PurB C-terminal" evidence="6">
    <location>
        <begin position="328"/>
        <end position="442"/>
    </location>
</feature>
<dbReference type="InterPro" id="IPR047136">
    <property type="entry name" value="PurB_bact"/>
</dbReference>
<name>A0A937LJJ6_9GAMM</name>
<dbReference type="PRINTS" id="PR00149">
    <property type="entry name" value="FUMRATELYASE"/>
</dbReference>
<comment type="caution">
    <text evidence="7">The sequence shown here is derived from an EMBL/GenBank/DDBJ whole genome shotgun (WGS) entry which is preliminary data.</text>
</comment>
<dbReference type="EMBL" id="JADHQD010000004">
    <property type="protein sequence ID" value="MBL6817959.1"/>
    <property type="molecule type" value="Genomic_DNA"/>
</dbReference>
<dbReference type="Gene3D" id="1.10.40.30">
    <property type="entry name" value="Fumarase/aspartase (C-terminal domain)"/>
    <property type="match status" value="1"/>
</dbReference>
<dbReference type="Pfam" id="PF00206">
    <property type="entry name" value="Lyase_1"/>
    <property type="match status" value="1"/>
</dbReference>
<evidence type="ECO:0000256" key="3">
    <source>
        <dbReference type="ARBA" id="ARBA00022755"/>
    </source>
</evidence>
<protein>
    <submittedName>
        <fullName evidence="7">Adenylosuccinate lyase</fullName>
        <ecNumber evidence="7">4.3.2.2</ecNumber>
    </submittedName>
</protein>
<organism evidence="7 8">
    <name type="scientific">SAR86 cluster bacterium</name>
    <dbReference type="NCBI Taxonomy" id="2030880"/>
    <lineage>
        <taxon>Bacteria</taxon>
        <taxon>Pseudomonadati</taxon>
        <taxon>Pseudomonadota</taxon>
        <taxon>Gammaproteobacteria</taxon>
        <taxon>SAR86 cluster</taxon>
    </lineage>
</organism>
<comment type="pathway">
    <text evidence="2">Purine metabolism; AMP biosynthesis via de novo pathway; AMP from IMP: step 2/2.</text>
</comment>
<dbReference type="InterPro" id="IPR013539">
    <property type="entry name" value="PurB_C"/>
</dbReference>
<dbReference type="InterPro" id="IPR024083">
    <property type="entry name" value="Fumarase/histidase_N"/>
</dbReference>
<evidence type="ECO:0000256" key="1">
    <source>
        <dbReference type="ARBA" id="ARBA00004706"/>
    </source>
</evidence>
<feature type="domain" description="Fumarate lyase N-terminal" evidence="5">
    <location>
        <begin position="14"/>
        <end position="309"/>
    </location>
</feature>
<dbReference type="PANTHER" id="PTHR43411:SF1">
    <property type="entry name" value="ADENYLOSUCCINATE LYASE"/>
    <property type="match status" value="1"/>
</dbReference>
<dbReference type="PROSITE" id="PS00163">
    <property type="entry name" value="FUMARATE_LYASES"/>
    <property type="match status" value="1"/>
</dbReference>
<comment type="function">
    <text evidence="4">Catalyzes two reactions in de novo purine nucleotide biosynthesis. Catalyzes the breakdown of 5-aminoimidazole- (N-succinylocarboxamide) ribotide (SAICAR or 2-[5-amino-1-(5-phospho-beta-D-ribosyl)imidazole-4-carboxamido]succinate) to 5-aminoimidazole-4-carboxamide ribotide (AICAR or 5-amino-1-(5-phospho-beta-D-ribosyl)imidazole-4-carboxamide) and fumarate, and of adenylosuccinate (ADS or N(6)-(1,2-dicarboxyethyl)-AMP) to adenosine monophosphate (AMP) and fumarate.</text>
</comment>